<dbReference type="InterPro" id="IPR031052">
    <property type="entry name" value="FHY3/FAR1"/>
</dbReference>
<comment type="similarity">
    <text evidence="2">Belongs to the HIBADH-related family. NP60 subfamily.</text>
</comment>
<keyword evidence="10" id="KW-1185">Reference proteome</keyword>
<dbReference type="Pfam" id="PF03101">
    <property type="entry name" value="FAR1"/>
    <property type="match status" value="1"/>
</dbReference>
<keyword evidence="4 6" id="KW-0863">Zinc-finger</keyword>
<organism evidence="9 10">
    <name type="scientific">Senna tora</name>
    <dbReference type="NCBI Taxonomy" id="362788"/>
    <lineage>
        <taxon>Eukaryota</taxon>
        <taxon>Viridiplantae</taxon>
        <taxon>Streptophyta</taxon>
        <taxon>Embryophyta</taxon>
        <taxon>Tracheophyta</taxon>
        <taxon>Spermatophyta</taxon>
        <taxon>Magnoliopsida</taxon>
        <taxon>eudicotyledons</taxon>
        <taxon>Gunneridae</taxon>
        <taxon>Pentapetalae</taxon>
        <taxon>rosids</taxon>
        <taxon>fabids</taxon>
        <taxon>Fabales</taxon>
        <taxon>Fabaceae</taxon>
        <taxon>Caesalpinioideae</taxon>
        <taxon>Cassia clade</taxon>
        <taxon>Senna</taxon>
    </lineage>
</organism>
<dbReference type="Proteomes" id="UP000634136">
    <property type="component" value="Unassembled WGS sequence"/>
</dbReference>
<reference evidence="9" key="1">
    <citation type="submission" date="2020-09" db="EMBL/GenBank/DDBJ databases">
        <title>Genome-Enabled Discovery of Anthraquinone Biosynthesis in Senna tora.</title>
        <authorList>
            <person name="Kang S.-H."/>
            <person name="Pandey R.P."/>
            <person name="Lee C.-M."/>
            <person name="Sim J.-S."/>
            <person name="Jeong J.-T."/>
            <person name="Choi B.-S."/>
            <person name="Jung M."/>
            <person name="Ginzburg D."/>
            <person name="Zhao K."/>
            <person name="Won S.Y."/>
            <person name="Oh T.-J."/>
            <person name="Yu Y."/>
            <person name="Kim N.-H."/>
            <person name="Lee O.R."/>
            <person name="Lee T.-H."/>
            <person name="Bashyal P."/>
            <person name="Kim T.-S."/>
            <person name="Lee W.-H."/>
            <person name="Kawkins C."/>
            <person name="Kim C.-K."/>
            <person name="Kim J.S."/>
            <person name="Ahn B.O."/>
            <person name="Rhee S.Y."/>
            <person name="Sohng J.K."/>
        </authorList>
    </citation>
    <scope>NUCLEOTIDE SEQUENCE</scope>
    <source>
        <tissue evidence="9">Leaf</tissue>
    </source>
</reference>
<dbReference type="Pfam" id="PF03446">
    <property type="entry name" value="NAD_binding_2"/>
    <property type="match status" value="1"/>
</dbReference>
<dbReference type="OrthoDB" id="742364at2759"/>
<dbReference type="AlphaFoldDB" id="A0A835CLK3"/>
<gene>
    <name evidence="9" type="ORF">G2W53_000402</name>
</gene>
<dbReference type="InterPro" id="IPR008927">
    <property type="entry name" value="6-PGluconate_DH-like_C_sf"/>
</dbReference>
<sequence>MDSSFLMGSTISEPRDDMEFESHEAAYAFYKEYAKSVGFGTAKLSSRRSRASKEFIDAKFSCIRYGNKQQSDDAINPRPSPKIGCKASMHVKRRQDGKWYVYSFVKEHNHELLPAQAHFFRSHRSTDSLSNDVRMRRRKNSITVSKLFSAYLNVDCLENFMRNQHDKGRRLVLETGHAQLLLELFIHMQEENPKFFYAVDMNEEHQLRNVFWVDAKGMEDYTYFGDVVSFDTTYFTSKYKIPLVLFLGVNHHIQPTLLGCALVADETIYTFAWLLQTWLTAMGGRSPQVILTDQNEAIKAAVAAVLPATRHCFCLWNILEKIPRQLEVFSAWHDSFMEKFDKCIYKSWTEEQFEKRWWKLVDKFHLREVEWFQSLYDDRRRWAPTFMRDISFVGLSTSSRAESVNSLFDNHVQGDTSLKEFIERYRVILEERYEEEAKANFDAWHETPELKSPSPFEKQMSFVYTHEIFKKFQVEVLGAAACHLKKENDDIPTTYTVKDFEDNQNYVVEWNKSNSDICCSCHSFEYKGYLCRHAIVVLQMSGVFSIPPKYVLQRLTNAAMSRHPISEKLDEVQSKVRRFNDLCRRAIILGEEGSLSQESYYIALGAIKDALKQCANMNSIENDVRPDMLSTHVCNVEEEHQSSNACIKKLPDPRMTSGNKAARTGMAARDVGSADNNEGSKGKVSQLEAVSGQDGFHQMELTEMRQHNVMPMQFHSMVPSLFHSPTQFHNAVSTHLHDNCLPQGRWQWHPEIPKAKKGLTEASMTLLIKSNYFHGVPNAMAMCSSFCPQLPLHFRGKPISSLNSVSFRTFSSQISNASAQVNETPRVGFLGIGIMGSPMAQNLLKAGCDLTVWNRTKSKCDPLISLGAKYKSSPEEVTASCDLTFAMLADPQCAVDVACGKYGAASGLGPGKGYVDVSTVDGATSKLISEHIKSTGALFLEAPVSGSKKPAEDGQLIFLTAGDKNLYETVAPYLDIMGKSRFYLGEVGNGAAMKLVVNMIMGSMMASFSEGILLAEKVGLDPKVLVEVVSQGAISAPMYSTKGPSMIQSLYPTAFPLKHQQKVCKIFCSLTWNNSTDSVLLGQPGPGGPPWP</sequence>
<dbReference type="PANTHER" id="PTHR31669:SF42">
    <property type="entry name" value="PROTEIN FAR1-RELATED SEQUENCE 4"/>
    <property type="match status" value="1"/>
</dbReference>
<comment type="similarity">
    <text evidence="1">Belongs to the FHY3/FAR1 family.</text>
</comment>
<evidence type="ECO:0000313" key="10">
    <source>
        <dbReference type="Proteomes" id="UP000634136"/>
    </source>
</evidence>
<evidence type="ECO:0000313" key="9">
    <source>
        <dbReference type="EMBL" id="KAF7843497.1"/>
    </source>
</evidence>
<comment type="caution">
    <text evidence="9">The sequence shown here is derived from an EMBL/GenBank/DDBJ whole genome shotgun (WGS) entry which is preliminary data.</text>
</comment>
<evidence type="ECO:0000256" key="7">
    <source>
        <dbReference type="SAM" id="MobiDB-lite"/>
    </source>
</evidence>
<dbReference type="Gene3D" id="1.10.1040.10">
    <property type="entry name" value="N-(1-d-carboxylethyl)-l-norvaline Dehydrogenase, domain 2"/>
    <property type="match status" value="1"/>
</dbReference>
<dbReference type="SUPFAM" id="SSF51735">
    <property type="entry name" value="NAD(P)-binding Rossmann-fold domains"/>
    <property type="match status" value="1"/>
</dbReference>
<dbReference type="InterPro" id="IPR013328">
    <property type="entry name" value="6PGD_dom2"/>
</dbReference>
<evidence type="ECO:0000256" key="4">
    <source>
        <dbReference type="ARBA" id="ARBA00022771"/>
    </source>
</evidence>
<dbReference type="Pfam" id="PF14833">
    <property type="entry name" value="NAD_binding_11"/>
    <property type="match status" value="1"/>
</dbReference>
<proteinExistence type="inferred from homology"/>
<feature type="domain" description="SWIM-type" evidence="8">
    <location>
        <begin position="506"/>
        <end position="542"/>
    </location>
</feature>
<keyword evidence="5" id="KW-0862">Zinc</keyword>
<dbReference type="InterPro" id="IPR029154">
    <property type="entry name" value="HIBADH-like_NADP-bd"/>
</dbReference>
<keyword evidence="3" id="KW-0479">Metal-binding</keyword>
<dbReference type="GO" id="GO:0051287">
    <property type="term" value="F:NAD binding"/>
    <property type="evidence" value="ECO:0007669"/>
    <property type="project" value="InterPro"/>
</dbReference>
<dbReference type="FunFam" id="3.40.50.720:FF:000058">
    <property type="entry name" value="Putative oxidoreductase GLYR1 homolog"/>
    <property type="match status" value="1"/>
</dbReference>
<evidence type="ECO:0000256" key="5">
    <source>
        <dbReference type="ARBA" id="ARBA00022833"/>
    </source>
</evidence>
<dbReference type="GO" id="GO:0050661">
    <property type="term" value="F:NADP binding"/>
    <property type="evidence" value="ECO:0007669"/>
    <property type="project" value="InterPro"/>
</dbReference>
<dbReference type="GO" id="GO:0008270">
    <property type="term" value="F:zinc ion binding"/>
    <property type="evidence" value="ECO:0007669"/>
    <property type="project" value="UniProtKB-KW"/>
</dbReference>
<dbReference type="SUPFAM" id="SSF48179">
    <property type="entry name" value="6-phosphogluconate dehydrogenase C-terminal domain-like"/>
    <property type="match status" value="1"/>
</dbReference>
<evidence type="ECO:0000256" key="1">
    <source>
        <dbReference type="ARBA" id="ARBA00005889"/>
    </source>
</evidence>
<name>A0A835CLK3_9FABA</name>
<evidence type="ECO:0000256" key="6">
    <source>
        <dbReference type="PROSITE-ProRule" id="PRU00325"/>
    </source>
</evidence>
<dbReference type="InterPro" id="IPR006115">
    <property type="entry name" value="6PGDH_NADP-bd"/>
</dbReference>
<accession>A0A835CLK3</accession>
<dbReference type="GO" id="GO:0016616">
    <property type="term" value="F:oxidoreductase activity, acting on the CH-OH group of donors, NAD or NADP as acceptor"/>
    <property type="evidence" value="ECO:0007669"/>
    <property type="project" value="UniProtKB-ARBA"/>
</dbReference>
<dbReference type="InterPro" id="IPR004330">
    <property type="entry name" value="FAR1_DNA_bnd_dom"/>
</dbReference>
<evidence type="ECO:0000259" key="8">
    <source>
        <dbReference type="PROSITE" id="PS50966"/>
    </source>
</evidence>
<feature type="region of interest" description="Disordered" evidence="7">
    <location>
        <begin position="648"/>
        <end position="684"/>
    </location>
</feature>
<dbReference type="EMBL" id="JAAIUW010000001">
    <property type="protein sequence ID" value="KAF7843497.1"/>
    <property type="molecule type" value="Genomic_DNA"/>
</dbReference>
<dbReference type="PROSITE" id="PS50966">
    <property type="entry name" value="ZF_SWIM"/>
    <property type="match status" value="1"/>
</dbReference>
<protein>
    <submittedName>
        <fullName evidence="9">Protein FAR1-RELATED SEQUENCE 4</fullName>
    </submittedName>
</protein>
<dbReference type="SMART" id="SM00575">
    <property type="entry name" value="ZnF_PMZ"/>
    <property type="match status" value="1"/>
</dbReference>
<dbReference type="InterPro" id="IPR007527">
    <property type="entry name" value="Znf_SWIM"/>
</dbReference>
<dbReference type="Pfam" id="PF04434">
    <property type="entry name" value="SWIM"/>
    <property type="match status" value="1"/>
</dbReference>
<dbReference type="Pfam" id="PF10551">
    <property type="entry name" value="MULE"/>
    <property type="match status" value="1"/>
</dbReference>
<dbReference type="Gene3D" id="3.40.50.720">
    <property type="entry name" value="NAD(P)-binding Rossmann-like Domain"/>
    <property type="match status" value="1"/>
</dbReference>
<dbReference type="InterPro" id="IPR036291">
    <property type="entry name" value="NAD(P)-bd_dom_sf"/>
</dbReference>
<dbReference type="PANTHER" id="PTHR31669">
    <property type="entry name" value="PROTEIN FAR1-RELATED SEQUENCE 10-RELATED"/>
    <property type="match status" value="1"/>
</dbReference>
<evidence type="ECO:0000256" key="3">
    <source>
        <dbReference type="ARBA" id="ARBA00022723"/>
    </source>
</evidence>
<dbReference type="InterPro" id="IPR006564">
    <property type="entry name" value="Znf_PMZ"/>
</dbReference>
<dbReference type="GO" id="GO:0006355">
    <property type="term" value="P:regulation of DNA-templated transcription"/>
    <property type="evidence" value="ECO:0007669"/>
    <property type="project" value="InterPro"/>
</dbReference>
<dbReference type="InterPro" id="IPR018289">
    <property type="entry name" value="MULE_transposase_dom"/>
</dbReference>
<evidence type="ECO:0000256" key="2">
    <source>
        <dbReference type="ARBA" id="ARBA00007598"/>
    </source>
</evidence>